<dbReference type="UniPathway" id="UPA00070">
    <property type="reaction ID" value="UER00120"/>
</dbReference>
<feature type="active site" description="Proton donor" evidence="9">
    <location>
        <position position="63"/>
    </location>
</feature>
<keyword evidence="6 9" id="KW-0456">Lyase</keyword>
<dbReference type="GO" id="GO:0005829">
    <property type="term" value="C:cytosol"/>
    <property type="evidence" value="ECO:0007669"/>
    <property type="project" value="TreeGrafter"/>
</dbReference>
<feature type="active site" description="For OMPdecase activity" evidence="10">
    <location>
        <position position="61"/>
    </location>
</feature>
<feature type="binding site" evidence="9 11">
    <location>
        <position position="125"/>
    </location>
    <ligand>
        <name>substrate</name>
    </ligand>
</feature>
<feature type="active site" description="For OMPdecase activity" evidence="10">
    <location>
        <position position="63"/>
    </location>
</feature>
<evidence type="ECO:0000256" key="1">
    <source>
        <dbReference type="ARBA" id="ARBA00002356"/>
    </source>
</evidence>
<dbReference type="Gene3D" id="3.20.20.70">
    <property type="entry name" value="Aldolase class I"/>
    <property type="match status" value="1"/>
</dbReference>
<dbReference type="HAMAP" id="MF_01200_B">
    <property type="entry name" value="OMPdecase_type1_B"/>
    <property type="match status" value="1"/>
</dbReference>
<gene>
    <name evidence="9" type="primary">pyrF</name>
    <name evidence="14" type="ORF">SAMN05660235_01740</name>
</gene>
<dbReference type="InterPro" id="IPR001754">
    <property type="entry name" value="OMPdeCOase_dom"/>
</dbReference>
<keyword evidence="15" id="KW-1185">Reference proteome</keyword>
<keyword evidence="4 9" id="KW-0210">Decarboxylase</keyword>
<feature type="binding site" evidence="9 11">
    <location>
        <position position="216"/>
    </location>
    <ligand>
        <name>substrate</name>
    </ligand>
</feature>
<dbReference type="OrthoDB" id="9806203at2"/>
<dbReference type="GO" id="GO:0004590">
    <property type="term" value="F:orotidine-5'-phosphate decarboxylase activity"/>
    <property type="evidence" value="ECO:0007669"/>
    <property type="project" value="UniProtKB-UniRule"/>
</dbReference>
<evidence type="ECO:0000256" key="7">
    <source>
        <dbReference type="ARBA" id="ARBA00049157"/>
    </source>
</evidence>
<proteinExistence type="inferred from homology"/>
<name>A0A1G7LGU1_9FIRM</name>
<dbReference type="InterPro" id="IPR013785">
    <property type="entry name" value="Aldolase_TIM"/>
</dbReference>
<dbReference type="FunFam" id="3.20.20.70:FF:000015">
    <property type="entry name" value="Orotidine 5'-phosphate decarboxylase"/>
    <property type="match status" value="1"/>
</dbReference>
<comment type="function">
    <text evidence="1 9">Catalyzes the decarboxylation of orotidine 5'-monophosphate (OMP) to uridine 5'-monophosphate (UMP).</text>
</comment>
<dbReference type="InterPro" id="IPR014732">
    <property type="entry name" value="OMPdecase"/>
</dbReference>
<keyword evidence="5 9" id="KW-0665">Pyrimidine biosynthesis</keyword>
<evidence type="ECO:0000256" key="10">
    <source>
        <dbReference type="PIRSR" id="PIRSR614732-1"/>
    </source>
</evidence>
<feature type="binding site" evidence="9 11">
    <location>
        <position position="215"/>
    </location>
    <ligand>
        <name>substrate</name>
    </ligand>
</feature>
<protein>
    <recommendedName>
        <fullName evidence="9">Orotidine 5'-phosphate decarboxylase</fullName>
        <ecNumber evidence="9">4.1.1.23</ecNumber>
    </recommendedName>
    <alternativeName>
        <fullName evidence="9">OMP decarboxylase</fullName>
        <shortName evidence="9">OMPDCase</shortName>
        <shortName evidence="9">OMPdecase</shortName>
    </alternativeName>
</protein>
<feature type="active site" description="For OMPdecase activity" evidence="10">
    <location>
        <position position="66"/>
    </location>
</feature>
<comment type="subunit">
    <text evidence="3 9">Homodimer.</text>
</comment>
<dbReference type="Pfam" id="PF00215">
    <property type="entry name" value="OMPdecase"/>
    <property type="match status" value="1"/>
</dbReference>
<dbReference type="InterPro" id="IPR047596">
    <property type="entry name" value="OMPdecase_bac"/>
</dbReference>
<feature type="binding site" evidence="9">
    <location>
        <begin position="61"/>
        <end position="70"/>
    </location>
    <ligand>
        <name>substrate</name>
    </ligand>
</feature>
<comment type="catalytic activity">
    <reaction evidence="7 9 12">
        <text>orotidine 5'-phosphate + H(+) = UMP + CO2</text>
        <dbReference type="Rhea" id="RHEA:11596"/>
        <dbReference type="ChEBI" id="CHEBI:15378"/>
        <dbReference type="ChEBI" id="CHEBI:16526"/>
        <dbReference type="ChEBI" id="CHEBI:57538"/>
        <dbReference type="ChEBI" id="CHEBI:57865"/>
        <dbReference type="EC" id="4.1.1.23"/>
    </reaction>
</comment>
<dbReference type="PANTHER" id="PTHR32119">
    <property type="entry name" value="OROTIDINE 5'-PHOSPHATE DECARBOXYLASE"/>
    <property type="match status" value="1"/>
</dbReference>
<feature type="binding site" evidence="9 11">
    <location>
        <position position="34"/>
    </location>
    <ligand>
        <name>substrate</name>
    </ligand>
</feature>
<evidence type="ECO:0000256" key="5">
    <source>
        <dbReference type="ARBA" id="ARBA00022975"/>
    </source>
</evidence>
<feature type="binding site" evidence="9 11">
    <location>
        <position position="12"/>
    </location>
    <ligand>
        <name>substrate</name>
    </ligand>
</feature>
<feature type="binding site" evidence="9 11">
    <location>
        <position position="186"/>
    </location>
    <ligand>
        <name>substrate</name>
    </ligand>
</feature>
<dbReference type="GO" id="GO:0006207">
    <property type="term" value="P:'de novo' pyrimidine nucleobase biosynthetic process"/>
    <property type="evidence" value="ECO:0007669"/>
    <property type="project" value="InterPro"/>
</dbReference>
<dbReference type="PROSITE" id="PS00156">
    <property type="entry name" value="OMPDECASE"/>
    <property type="match status" value="1"/>
</dbReference>
<evidence type="ECO:0000256" key="11">
    <source>
        <dbReference type="PIRSR" id="PIRSR614732-2"/>
    </source>
</evidence>
<dbReference type="SUPFAM" id="SSF51366">
    <property type="entry name" value="Ribulose-phoshate binding barrel"/>
    <property type="match status" value="1"/>
</dbReference>
<feature type="domain" description="Orotidine 5'-phosphate decarboxylase" evidence="13">
    <location>
        <begin position="6"/>
        <end position="231"/>
    </location>
</feature>
<evidence type="ECO:0000256" key="8">
    <source>
        <dbReference type="ARBA" id="ARBA00061012"/>
    </source>
</evidence>
<feature type="binding site" evidence="9 11">
    <location>
        <position position="195"/>
    </location>
    <ligand>
        <name>substrate</name>
    </ligand>
</feature>
<accession>A0A1G7LGU1</accession>
<evidence type="ECO:0000313" key="15">
    <source>
        <dbReference type="Proteomes" id="UP000243333"/>
    </source>
</evidence>
<evidence type="ECO:0000256" key="9">
    <source>
        <dbReference type="HAMAP-Rule" id="MF_01200"/>
    </source>
</evidence>
<evidence type="ECO:0000256" key="12">
    <source>
        <dbReference type="RuleBase" id="RU000512"/>
    </source>
</evidence>
<organism evidence="14 15">
    <name type="scientific">Sporolituus thermophilus DSM 23256</name>
    <dbReference type="NCBI Taxonomy" id="1123285"/>
    <lineage>
        <taxon>Bacteria</taxon>
        <taxon>Bacillati</taxon>
        <taxon>Bacillota</taxon>
        <taxon>Negativicutes</taxon>
        <taxon>Selenomonadales</taxon>
        <taxon>Sporomusaceae</taxon>
        <taxon>Sporolituus</taxon>
    </lineage>
</organism>
<reference evidence="15" key="1">
    <citation type="submission" date="2016-10" db="EMBL/GenBank/DDBJ databases">
        <authorList>
            <person name="Varghese N."/>
            <person name="Submissions S."/>
        </authorList>
    </citation>
    <scope>NUCLEOTIDE SEQUENCE [LARGE SCALE GENOMIC DNA]</scope>
    <source>
        <strain evidence="15">DSM 23256</strain>
    </source>
</reference>
<dbReference type="CDD" id="cd04725">
    <property type="entry name" value="OMP_decarboxylase_like"/>
    <property type="match status" value="1"/>
</dbReference>
<dbReference type="EMBL" id="FNBU01000012">
    <property type="protein sequence ID" value="SDF48189.1"/>
    <property type="molecule type" value="Genomic_DNA"/>
</dbReference>
<evidence type="ECO:0000256" key="6">
    <source>
        <dbReference type="ARBA" id="ARBA00023239"/>
    </source>
</evidence>
<dbReference type="PANTHER" id="PTHR32119:SF2">
    <property type="entry name" value="OROTIDINE 5'-PHOSPHATE DECARBOXYLASE"/>
    <property type="match status" value="1"/>
</dbReference>
<dbReference type="NCBIfam" id="TIGR01740">
    <property type="entry name" value="pyrF"/>
    <property type="match status" value="1"/>
</dbReference>
<dbReference type="SMART" id="SM00934">
    <property type="entry name" value="OMPdecase"/>
    <property type="match status" value="1"/>
</dbReference>
<dbReference type="InterPro" id="IPR018089">
    <property type="entry name" value="OMPdecase_AS"/>
</dbReference>
<evidence type="ECO:0000313" key="14">
    <source>
        <dbReference type="EMBL" id="SDF48189.1"/>
    </source>
</evidence>
<evidence type="ECO:0000256" key="2">
    <source>
        <dbReference type="ARBA" id="ARBA00004861"/>
    </source>
</evidence>
<dbReference type="Proteomes" id="UP000243333">
    <property type="component" value="Unassembled WGS sequence"/>
</dbReference>
<evidence type="ECO:0000259" key="13">
    <source>
        <dbReference type="SMART" id="SM00934"/>
    </source>
</evidence>
<dbReference type="STRING" id="1123285.SAMN05660235_01740"/>
<dbReference type="RefSeq" id="WP_093689993.1">
    <property type="nucleotide sequence ID" value="NZ_FNBU01000012.1"/>
</dbReference>
<dbReference type="NCBIfam" id="NF001273">
    <property type="entry name" value="PRK00230.1"/>
    <property type="match status" value="1"/>
</dbReference>
<sequence>MQADKRLIVALDVNDMKKVCEIVEALGERVVFYKVGMELYYSVGVTVINYLKRMGKEIFLDLKLHDIPNTVAQGAGILTRLGASMLTLHTGGGPAMMRAAAMAVAEKAAELGVPRPKLIGVTVLTSINESEWTALGHKTPVADQVVHLAKLAQRAGLDGVVASPREAALIRRACGDNFLVVTPGIRPVGAIQDDQSRIATPSAALAAGATHLVIGRPITAAPNIAEAACQVIREMAESGLKF</sequence>
<dbReference type="GO" id="GO:0044205">
    <property type="term" value="P:'de novo' UMP biosynthetic process"/>
    <property type="evidence" value="ECO:0007669"/>
    <property type="project" value="UniProtKB-UniRule"/>
</dbReference>
<comment type="similarity">
    <text evidence="8 9">Belongs to the OMP decarboxylase family. Type 1 subfamily.</text>
</comment>
<evidence type="ECO:0000256" key="3">
    <source>
        <dbReference type="ARBA" id="ARBA00011738"/>
    </source>
</evidence>
<dbReference type="InterPro" id="IPR011060">
    <property type="entry name" value="RibuloseP-bd_barrel"/>
</dbReference>
<dbReference type="EC" id="4.1.1.23" evidence="9"/>
<dbReference type="AlphaFoldDB" id="A0A1G7LGU1"/>
<evidence type="ECO:0000256" key="4">
    <source>
        <dbReference type="ARBA" id="ARBA00022793"/>
    </source>
</evidence>
<comment type="pathway">
    <text evidence="2 9 12">Pyrimidine metabolism; UMP biosynthesis via de novo pathway; UMP from orotate: step 2/2.</text>
</comment>